<name>A0A558BJH9_9PSEU</name>
<dbReference type="RefSeq" id="WP_144591222.1">
    <property type="nucleotide sequence ID" value="NZ_VJWX01000309.1"/>
</dbReference>
<dbReference type="Proteomes" id="UP000320011">
    <property type="component" value="Unassembled WGS sequence"/>
</dbReference>
<dbReference type="Pfam" id="PF15575">
    <property type="entry name" value="Imm49"/>
    <property type="match status" value="1"/>
</dbReference>
<evidence type="ECO:0000313" key="2">
    <source>
        <dbReference type="Proteomes" id="UP000320011"/>
    </source>
</evidence>
<reference evidence="1 2" key="1">
    <citation type="submission" date="2019-07" db="EMBL/GenBank/DDBJ databases">
        <authorList>
            <person name="Duangmal K."/>
            <person name="Teo W.F.A."/>
        </authorList>
    </citation>
    <scope>NUCLEOTIDE SEQUENCE [LARGE SCALE GENOMIC DNA]</scope>
    <source>
        <strain evidence="1 2">TBRC 6029</strain>
    </source>
</reference>
<dbReference type="InterPro" id="IPR029074">
    <property type="entry name" value="Imm49"/>
</dbReference>
<evidence type="ECO:0008006" key="3">
    <source>
        <dbReference type="Google" id="ProtNLM"/>
    </source>
</evidence>
<keyword evidence="2" id="KW-1185">Reference proteome</keyword>
<dbReference type="OrthoDB" id="3476420at2"/>
<dbReference type="AlphaFoldDB" id="A0A558BJH9"/>
<reference evidence="1 2" key="2">
    <citation type="submission" date="2019-08" db="EMBL/GenBank/DDBJ databases">
        <title>Amycolatopsis acidicola sp. nov., isolated from peat swamp forest soil.</title>
        <authorList>
            <person name="Srisuk N."/>
        </authorList>
    </citation>
    <scope>NUCLEOTIDE SEQUENCE [LARGE SCALE GENOMIC DNA]</scope>
    <source>
        <strain evidence="1 2">TBRC 6029</strain>
    </source>
</reference>
<sequence>MTTVPRHPTDESTAWEEIEDLSPQVIMYLDHVGKNAAALKNLQQTTLMLTQWRTVVDPAAEQPETWEDLRIAAQAATAVFTAADTGEGRPVETVVAKPVRFAATGPVSAANPGAWLNAAWLAVIDRNDALIQRLCAVSPETLRAAGTEHDAYLEPWVETVRTFLAHREVTPELFGAVMDGTDPDNARITPPRVMLQLVYPPIRAFYHLLRRDQAQFTAALTEAVRQHRTFWSADGLADSPDGFLALAPLAIAVLARSAGMSTDIESEYLPRNFLTGIRPAGE</sequence>
<comment type="caution">
    <text evidence="1">The sequence shown here is derived from an EMBL/GenBank/DDBJ whole genome shotgun (WGS) entry which is preliminary data.</text>
</comment>
<dbReference type="EMBL" id="VJWX01000309">
    <property type="protein sequence ID" value="TVT36662.1"/>
    <property type="molecule type" value="Genomic_DNA"/>
</dbReference>
<proteinExistence type="predicted"/>
<protein>
    <recommendedName>
        <fullName evidence="3">Immunity 49 family protein</fullName>
    </recommendedName>
</protein>
<accession>A0A558BJH9</accession>
<organism evidence="1 2">
    <name type="scientific">Amycolatopsis rhizosphaerae</name>
    <dbReference type="NCBI Taxonomy" id="2053003"/>
    <lineage>
        <taxon>Bacteria</taxon>
        <taxon>Bacillati</taxon>
        <taxon>Actinomycetota</taxon>
        <taxon>Actinomycetes</taxon>
        <taxon>Pseudonocardiales</taxon>
        <taxon>Pseudonocardiaceae</taxon>
        <taxon>Amycolatopsis</taxon>
    </lineage>
</organism>
<gene>
    <name evidence="1" type="ORF">FNH05_25385</name>
</gene>
<evidence type="ECO:0000313" key="1">
    <source>
        <dbReference type="EMBL" id="TVT36662.1"/>
    </source>
</evidence>